<dbReference type="Proteomes" id="UP000053537">
    <property type="component" value="Unassembled WGS sequence"/>
</dbReference>
<proteinExistence type="predicted"/>
<name>A0A091MH96_9PASS</name>
<accession>A0A091MH96</accession>
<dbReference type="AlphaFoldDB" id="A0A091MH96"/>
<reference evidence="1 2" key="1">
    <citation type="submission" date="2014-04" db="EMBL/GenBank/DDBJ databases">
        <title>Genome evolution of avian class.</title>
        <authorList>
            <person name="Zhang G."/>
            <person name="Li C."/>
        </authorList>
    </citation>
    <scope>NUCLEOTIDE SEQUENCE [LARGE SCALE GENOMIC DNA]</scope>
    <source>
        <strain evidence="1">BGI_N310</strain>
    </source>
</reference>
<protein>
    <submittedName>
        <fullName evidence="1">Uncharacterized protein</fullName>
    </submittedName>
</protein>
<sequence length="42" mass="4599">MIGSVSMKGPKPNVAMNTWPPQASYPCVNYSDTSCLKPKNQK</sequence>
<dbReference type="EMBL" id="KK825572">
    <property type="protein sequence ID" value="KFP72482.1"/>
    <property type="molecule type" value="Genomic_DNA"/>
</dbReference>
<feature type="non-terminal residue" evidence="1">
    <location>
        <position position="42"/>
    </location>
</feature>
<evidence type="ECO:0000313" key="2">
    <source>
        <dbReference type="Proteomes" id="UP000053537"/>
    </source>
</evidence>
<organism evidence="1 2">
    <name type="scientific">Acanthisitta chloris</name>
    <name type="common">rifleman</name>
    <dbReference type="NCBI Taxonomy" id="57068"/>
    <lineage>
        <taxon>Eukaryota</taxon>
        <taxon>Metazoa</taxon>
        <taxon>Chordata</taxon>
        <taxon>Craniata</taxon>
        <taxon>Vertebrata</taxon>
        <taxon>Euteleostomi</taxon>
        <taxon>Archelosauria</taxon>
        <taxon>Archosauria</taxon>
        <taxon>Dinosauria</taxon>
        <taxon>Saurischia</taxon>
        <taxon>Theropoda</taxon>
        <taxon>Coelurosauria</taxon>
        <taxon>Aves</taxon>
        <taxon>Neognathae</taxon>
        <taxon>Neoaves</taxon>
        <taxon>Telluraves</taxon>
        <taxon>Australaves</taxon>
        <taxon>Passeriformes</taxon>
        <taxon>Acanthisittidae</taxon>
        <taxon>Acanthisitta</taxon>
    </lineage>
</organism>
<keyword evidence="2" id="KW-1185">Reference proteome</keyword>
<gene>
    <name evidence="1" type="ORF">N310_13590</name>
</gene>
<evidence type="ECO:0000313" key="1">
    <source>
        <dbReference type="EMBL" id="KFP72482.1"/>
    </source>
</evidence>